<dbReference type="AlphaFoldDB" id="L2GUM5"/>
<reference evidence="4" key="1">
    <citation type="submission" date="2011-03" db="EMBL/GenBank/DDBJ databases">
        <title>The genome sequence of Vavraia culicis strain floridensis.</title>
        <authorList>
            <consortium name="The Broad Institute Genome Sequencing Platform"/>
            <person name="Cuomo C."/>
            <person name="Becnel J."/>
            <person name="Sanscrainte N."/>
            <person name="Young S.K."/>
            <person name="Zeng Q."/>
            <person name="Gargeya S."/>
            <person name="Fitzgerald M."/>
            <person name="Haas B."/>
            <person name="Abouelleil A."/>
            <person name="Alvarado L."/>
            <person name="Arachchi H.M."/>
            <person name="Berlin A."/>
            <person name="Chapman S.B."/>
            <person name="Gearin G."/>
            <person name="Goldberg J."/>
            <person name="Griggs A."/>
            <person name="Gujja S."/>
            <person name="Hansen M."/>
            <person name="Heiman D."/>
            <person name="Howarth C."/>
            <person name="Larimer J."/>
            <person name="Lui A."/>
            <person name="MacDonald P.J.P."/>
            <person name="McCowen C."/>
            <person name="Montmayeur A."/>
            <person name="Murphy C."/>
            <person name="Neiman D."/>
            <person name="Pearson M."/>
            <person name="Priest M."/>
            <person name="Roberts A."/>
            <person name="Saif S."/>
            <person name="Shea T."/>
            <person name="Sisk P."/>
            <person name="Stolte C."/>
            <person name="Sykes S."/>
            <person name="Wortman J."/>
            <person name="Nusbaum C."/>
            <person name="Birren B."/>
        </authorList>
    </citation>
    <scope>NUCLEOTIDE SEQUENCE [LARGE SCALE GENOMIC DNA]</scope>
    <source>
        <strain evidence="4">floridensis</strain>
    </source>
</reference>
<feature type="region of interest" description="Disordered" evidence="1">
    <location>
        <begin position="65"/>
        <end position="84"/>
    </location>
</feature>
<evidence type="ECO:0000256" key="2">
    <source>
        <dbReference type="SAM" id="SignalP"/>
    </source>
</evidence>
<proteinExistence type="predicted"/>
<dbReference type="RefSeq" id="XP_008074231.1">
    <property type="nucleotide sequence ID" value="XM_008076040.1"/>
</dbReference>
<keyword evidence="4" id="KW-1185">Reference proteome</keyword>
<feature type="signal peptide" evidence="2">
    <location>
        <begin position="1"/>
        <end position="22"/>
    </location>
</feature>
<dbReference type="Proteomes" id="UP000011081">
    <property type="component" value="Unassembled WGS sequence"/>
</dbReference>
<feature type="chain" id="PRO_5003960178" evidence="2">
    <location>
        <begin position="23"/>
        <end position="123"/>
    </location>
</feature>
<name>L2GUM5_VAVCU</name>
<sequence length="123" mass="13273">MLSRTAAVLGLVLFGLFACTAGTCISTSDSFKRPDETSKGFDSSDNDEEMSLECEGAEVERNGCEHEHTKDMSEPQEKQLAGTGPASMIKAAGSAIIGFVSALARRLGQAMLRYCRKFWDVLS</sequence>
<evidence type="ECO:0000313" key="3">
    <source>
        <dbReference type="EMBL" id="ELA47329.1"/>
    </source>
</evidence>
<dbReference type="VEuPathDB" id="MicrosporidiaDB:VCUG_01213"/>
<accession>L2GUM5</accession>
<feature type="compositionally biased region" description="Acidic residues" evidence="1">
    <location>
        <begin position="44"/>
        <end position="57"/>
    </location>
</feature>
<feature type="compositionally biased region" description="Basic and acidic residues" evidence="1">
    <location>
        <begin position="65"/>
        <end position="77"/>
    </location>
</feature>
<dbReference type="InParanoid" id="L2GUM5"/>
<dbReference type="PROSITE" id="PS51257">
    <property type="entry name" value="PROKAR_LIPOPROTEIN"/>
    <property type="match status" value="1"/>
</dbReference>
<gene>
    <name evidence="3" type="ORF">VCUG_01213</name>
</gene>
<protein>
    <submittedName>
        <fullName evidence="3">Uncharacterized protein</fullName>
    </submittedName>
</protein>
<dbReference type="EMBL" id="GL877420">
    <property type="protein sequence ID" value="ELA47329.1"/>
    <property type="molecule type" value="Genomic_DNA"/>
</dbReference>
<evidence type="ECO:0000256" key="1">
    <source>
        <dbReference type="SAM" id="MobiDB-lite"/>
    </source>
</evidence>
<evidence type="ECO:0000313" key="4">
    <source>
        <dbReference type="Proteomes" id="UP000011081"/>
    </source>
</evidence>
<feature type="compositionally biased region" description="Basic and acidic residues" evidence="1">
    <location>
        <begin position="30"/>
        <end position="39"/>
    </location>
</feature>
<organism evidence="3 4">
    <name type="scientific">Vavraia culicis (isolate floridensis)</name>
    <name type="common">Microsporidian parasite</name>
    <dbReference type="NCBI Taxonomy" id="948595"/>
    <lineage>
        <taxon>Eukaryota</taxon>
        <taxon>Fungi</taxon>
        <taxon>Fungi incertae sedis</taxon>
        <taxon>Microsporidia</taxon>
        <taxon>Pleistophoridae</taxon>
        <taxon>Vavraia</taxon>
    </lineage>
</organism>
<dbReference type="GeneID" id="19879094"/>
<feature type="region of interest" description="Disordered" evidence="1">
    <location>
        <begin position="27"/>
        <end position="59"/>
    </location>
</feature>
<dbReference type="HOGENOM" id="CLU_2016942_0_0_1"/>
<keyword evidence="2" id="KW-0732">Signal</keyword>